<dbReference type="PROSITE" id="PS01180">
    <property type="entry name" value="CUB"/>
    <property type="match status" value="1"/>
</dbReference>
<keyword evidence="4" id="KW-0732">Signal</keyword>
<dbReference type="EMBL" id="JACVVK020000236">
    <property type="protein sequence ID" value="KAK7482926.1"/>
    <property type="molecule type" value="Genomic_DNA"/>
</dbReference>
<feature type="chain" id="PRO_5044896064" description="CUB domain-containing protein" evidence="4">
    <location>
        <begin position="30"/>
        <end position="571"/>
    </location>
</feature>
<reference evidence="6 7" key="1">
    <citation type="journal article" date="2023" name="Sci. Data">
        <title>Genome assembly of the Korean intertidal mud-creeper Batillaria attramentaria.</title>
        <authorList>
            <person name="Patra A.K."/>
            <person name="Ho P.T."/>
            <person name="Jun S."/>
            <person name="Lee S.J."/>
            <person name="Kim Y."/>
            <person name="Won Y.J."/>
        </authorList>
    </citation>
    <scope>NUCLEOTIDE SEQUENCE [LARGE SCALE GENOMIC DNA]</scope>
    <source>
        <strain evidence="6">Wonlab-2016</strain>
    </source>
</reference>
<dbReference type="InterPro" id="IPR000859">
    <property type="entry name" value="CUB_dom"/>
</dbReference>
<dbReference type="AlphaFoldDB" id="A0ABD0K7M0"/>
<evidence type="ECO:0000313" key="6">
    <source>
        <dbReference type="EMBL" id="KAK7482926.1"/>
    </source>
</evidence>
<dbReference type="Proteomes" id="UP001519460">
    <property type="component" value="Unassembled WGS sequence"/>
</dbReference>
<feature type="signal peptide" evidence="4">
    <location>
        <begin position="1"/>
        <end position="29"/>
    </location>
</feature>
<evidence type="ECO:0000256" key="3">
    <source>
        <dbReference type="PROSITE-ProRule" id="PRU00059"/>
    </source>
</evidence>
<keyword evidence="1" id="KW-0677">Repeat</keyword>
<comment type="caution">
    <text evidence="6">The sequence shown here is derived from an EMBL/GenBank/DDBJ whole genome shotgun (WGS) entry which is preliminary data.</text>
</comment>
<dbReference type="InterPro" id="IPR035914">
    <property type="entry name" value="Sperma_CUB_dom_sf"/>
</dbReference>
<dbReference type="PANTHER" id="PTHR24251">
    <property type="entry name" value="OVOCHYMASE-RELATED"/>
    <property type="match status" value="1"/>
</dbReference>
<dbReference type="Gene3D" id="2.60.120.290">
    <property type="entry name" value="Spermadhesin, CUB domain"/>
    <property type="match status" value="2"/>
</dbReference>
<protein>
    <recommendedName>
        <fullName evidence="5">CUB domain-containing protein</fullName>
    </recommendedName>
</protein>
<keyword evidence="7" id="KW-1185">Reference proteome</keyword>
<evidence type="ECO:0000259" key="5">
    <source>
        <dbReference type="PROSITE" id="PS01180"/>
    </source>
</evidence>
<evidence type="ECO:0000256" key="1">
    <source>
        <dbReference type="ARBA" id="ARBA00022737"/>
    </source>
</evidence>
<proteinExistence type="predicted"/>
<evidence type="ECO:0000256" key="2">
    <source>
        <dbReference type="ARBA" id="ARBA00023157"/>
    </source>
</evidence>
<feature type="domain" description="CUB" evidence="5">
    <location>
        <begin position="418"/>
        <end position="541"/>
    </location>
</feature>
<evidence type="ECO:0000256" key="4">
    <source>
        <dbReference type="SAM" id="SignalP"/>
    </source>
</evidence>
<dbReference type="SUPFAM" id="SSF49854">
    <property type="entry name" value="Spermadhesin, CUB domain"/>
    <property type="match status" value="2"/>
</dbReference>
<organism evidence="6 7">
    <name type="scientific">Batillaria attramentaria</name>
    <dbReference type="NCBI Taxonomy" id="370345"/>
    <lineage>
        <taxon>Eukaryota</taxon>
        <taxon>Metazoa</taxon>
        <taxon>Spiralia</taxon>
        <taxon>Lophotrochozoa</taxon>
        <taxon>Mollusca</taxon>
        <taxon>Gastropoda</taxon>
        <taxon>Caenogastropoda</taxon>
        <taxon>Sorbeoconcha</taxon>
        <taxon>Cerithioidea</taxon>
        <taxon>Batillariidae</taxon>
        <taxon>Batillaria</taxon>
    </lineage>
</organism>
<keyword evidence="2" id="KW-1015">Disulfide bond</keyword>
<comment type="caution">
    <text evidence="3">Lacks conserved residue(s) required for the propagation of feature annotation.</text>
</comment>
<gene>
    <name evidence="6" type="ORF">BaRGS_00025826</name>
</gene>
<sequence>MTSGATTVDKMRLSYLLSWACFVVGLHSGQSVASSLADAEVTTVTSTCGQNVEIRAVSPDSLKGVGVILDDELYAGVTCSWVVLPASNRSSNVFLFKRPDNCEVNQLEFFDLDPVTGNTSFIGQWCLEHANSFAGRPGFPTVIRYVTHNVTETNVTLFVQGSYVMPEEQCPPTLLNLTAGYNETRLSVRGFLDRLPNGMKCSWIFRTPGKGVLHLKLYSFLWHITGSRYRPCGTDDFFYVMDIGRPQMSDRLRVDLCEQGTSFTHRSISGETMLSFQTGDTGGAPDFTITYWAEDIDGLCPTTATLLEASEGIVGVFKGVNHAMGSAAERDCSWSITTGDVDKVVKLVNMSSFDYLADCGSGDTLKVEGYPRPFGMCPDGIFPVWSKDWTTDIAFHADPGTPRREFLIYYTAVRKGKCQGHPVSLRATGRSQTVAESALLDNTSDGTDCRWRIEADHQDTKVQVTVPIPSRDPTNAAQCCCMPGLSVVEGPDEWLEDVACSSSNTSLVFTSRFSSLLVIFKKDPDVSGPSARDFEMSFVAIGDHTGSAIAAALPSFRLLAMLLLLCRLVSR</sequence>
<accession>A0ABD0K7M0</accession>
<name>A0ABD0K7M0_9CAEN</name>
<evidence type="ECO:0000313" key="7">
    <source>
        <dbReference type="Proteomes" id="UP001519460"/>
    </source>
</evidence>